<keyword evidence="3" id="KW-1185">Reference proteome</keyword>
<dbReference type="InterPro" id="IPR012902">
    <property type="entry name" value="N_methyl_site"/>
</dbReference>
<keyword evidence="1" id="KW-0812">Transmembrane</keyword>
<dbReference type="InterPro" id="IPR045584">
    <property type="entry name" value="Pilin-like"/>
</dbReference>
<accession>A0A1W1ZFP0</accession>
<dbReference type="NCBIfam" id="TIGR02532">
    <property type="entry name" value="IV_pilin_GFxxxE"/>
    <property type="match status" value="1"/>
</dbReference>
<organism evidence="2 3">
    <name type="scientific">Desulfocicer vacuolatum DSM 3385</name>
    <dbReference type="NCBI Taxonomy" id="1121400"/>
    <lineage>
        <taxon>Bacteria</taxon>
        <taxon>Pseudomonadati</taxon>
        <taxon>Thermodesulfobacteriota</taxon>
        <taxon>Desulfobacteria</taxon>
        <taxon>Desulfobacterales</taxon>
        <taxon>Desulfobacteraceae</taxon>
        <taxon>Desulfocicer</taxon>
    </lineage>
</organism>
<keyword evidence="1" id="KW-1133">Transmembrane helix</keyword>
<dbReference type="AlphaFoldDB" id="A0A1W1ZFP0"/>
<evidence type="ECO:0000313" key="3">
    <source>
        <dbReference type="Proteomes" id="UP000192418"/>
    </source>
</evidence>
<dbReference type="RefSeq" id="WP_084066914.1">
    <property type="nucleotide sequence ID" value="NZ_FWXY01000002.1"/>
</dbReference>
<protein>
    <submittedName>
        <fullName evidence="2">General secretion pathway protein J</fullName>
    </submittedName>
</protein>
<gene>
    <name evidence="2" type="ORF">SAMN02746065_102259</name>
</gene>
<dbReference type="Pfam" id="PF07963">
    <property type="entry name" value="N_methyl"/>
    <property type="match status" value="1"/>
</dbReference>
<name>A0A1W1ZFP0_9BACT</name>
<evidence type="ECO:0000256" key="1">
    <source>
        <dbReference type="SAM" id="Phobius"/>
    </source>
</evidence>
<dbReference type="Proteomes" id="UP000192418">
    <property type="component" value="Unassembled WGS sequence"/>
</dbReference>
<keyword evidence="1" id="KW-0472">Membrane</keyword>
<dbReference type="SUPFAM" id="SSF54523">
    <property type="entry name" value="Pili subunits"/>
    <property type="match status" value="2"/>
</dbReference>
<evidence type="ECO:0000313" key="2">
    <source>
        <dbReference type="EMBL" id="SMC47207.1"/>
    </source>
</evidence>
<feature type="transmembrane region" description="Helical" evidence="1">
    <location>
        <begin position="76"/>
        <end position="98"/>
    </location>
</feature>
<dbReference type="EMBL" id="FWXY01000002">
    <property type="protein sequence ID" value="SMC47207.1"/>
    <property type="molecule type" value="Genomic_DNA"/>
</dbReference>
<dbReference type="STRING" id="1121400.SAMN02746065_102259"/>
<reference evidence="2 3" key="1">
    <citation type="submission" date="2017-04" db="EMBL/GenBank/DDBJ databases">
        <authorList>
            <person name="Afonso C.L."/>
            <person name="Miller P.J."/>
            <person name="Scott M.A."/>
            <person name="Spackman E."/>
            <person name="Goraichik I."/>
            <person name="Dimitrov K.M."/>
            <person name="Suarez D.L."/>
            <person name="Swayne D.E."/>
        </authorList>
    </citation>
    <scope>NUCLEOTIDE SEQUENCE [LARGE SCALE GENOMIC DNA]</scope>
    <source>
        <strain evidence="2 3">DSM 3385</strain>
    </source>
</reference>
<dbReference type="OrthoDB" id="5416222at2"/>
<sequence>MEFVVDQGHISRFVVGRSGPEHGLPAAIMRKIYKPQMQLSTLNQKFISMRSVSVATFGWKGSEASPSNKGFTLMEILVAVVIFAILMTTVVSSFKAFVMSSDHIQTAIARDGALSIPLKIISRDLTFAHFSLSPAYVKPDTRSMPDPFRLVGDKDNVGGKDFFRLRFVSQGLLTIHGEGGHQRPVQIIYYVRANENGGFDLCRSESLPPWEDGVQNSCDPILIKDVSSFELAFLNGENERFTHWDSDGEAFDHATPRAIDVIIGYHAGKARDNSLAGDVIMTSIALPVYRDALE</sequence>
<proteinExistence type="predicted"/>